<feature type="repeat" description="WD" evidence="3">
    <location>
        <begin position="49"/>
        <end position="90"/>
    </location>
</feature>
<dbReference type="InterPro" id="IPR001680">
    <property type="entry name" value="WD40_rpt"/>
</dbReference>
<evidence type="ECO:0000256" key="3">
    <source>
        <dbReference type="PROSITE-ProRule" id="PRU00221"/>
    </source>
</evidence>
<evidence type="ECO:0000313" key="4">
    <source>
        <dbReference type="EMBL" id="TVY58593.1"/>
    </source>
</evidence>
<dbReference type="PROSITE" id="PS50082">
    <property type="entry name" value="WD_REPEATS_2"/>
    <property type="match status" value="4"/>
</dbReference>
<dbReference type="Proteomes" id="UP000469558">
    <property type="component" value="Unassembled WGS sequence"/>
</dbReference>
<dbReference type="Pfam" id="PF00400">
    <property type="entry name" value="WD40"/>
    <property type="match status" value="4"/>
</dbReference>
<dbReference type="PRINTS" id="PR00320">
    <property type="entry name" value="GPROTEINBRPT"/>
</dbReference>
<dbReference type="Gene3D" id="2.130.10.10">
    <property type="entry name" value="YVTN repeat-like/Quinoprotein amine dehydrogenase"/>
    <property type="match status" value="1"/>
</dbReference>
<feature type="repeat" description="WD" evidence="3">
    <location>
        <begin position="133"/>
        <end position="174"/>
    </location>
</feature>
<sequence length="301" mass="32815">DLEDELHLDGHSGGVNDVAFSNDGELLASASEDGTVRLWNTTTKKRIRKLKDSDPVTAVVFSPDGQLVASASEDNTVRLWNPITGEQLFNLKGYSDAVRAVAFSPDSQLLALASGEKTVRLWNSITGENLQELKEHSHPVEGLAFSPAGALLASASGDRTIILWTEEAEEILRMLNSYLIYYNNSLGLLDMIRHWTRKSGLLGPGLLRMLESLKEPLLRATAIALVEIPSGHITFADTPGAHKLGNKAHETEIDEDDWGGVANVAQMKLGSYVLDGFYGWKICVSQSKTTTDLTNGLERAK</sequence>
<dbReference type="EMBL" id="QGMK01002443">
    <property type="protein sequence ID" value="TVY58593.1"/>
    <property type="molecule type" value="Genomic_DNA"/>
</dbReference>
<dbReference type="InterPro" id="IPR036322">
    <property type="entry name" value="WD40_repeat_dom_sf"/>
</dbReference>
<organism evidence="4 5">
    <name type="scientific">Lachnellula suecica</name>
    <dbReference type="NCBI Taxonomy" id="602035"/>
    <lineage>
        <taxon>Eukaryota</taxon>
        <taxon>Fungi</taxon>
        <taxon>Dikarya</taxon>
        <taxon>Ascomycota</taxon>
        <taxon>Pezizomycotina</taxon>
        <taxon>Leotiomycetes</taxon>
        <taxon>Helotiales</taxon>
        <taxon>Lachnaceae</taxon>
        <taxon>Lachnellula</taxon>
    </lineage>
</organism>
<feature type="non-terminal residue" evidence="4">
    <location>
        <position position="1"/>
    </location>
</feature>
<protein>
    <submittedName>
        <fullName evidence="4">Putative WD repeat-containing protein</fullName>
    </submittedName>
</protein>
<dbReference type="CDD" id="cd00200">
    <property type="entry name" value="WD40"/>
    <property type="match status" value="1"/>
</dbReference>
<dbReference type="PROSITE" id="PS00678">
    <property type="entry name" value="WD_REPEATS_1"/>
    <property type="match status" value="1"/>
</dbReference>
<reference evidence="4 5" key="1">
    <citation type="submission" date="2018-05" db="EMBL/GenBank/DDBJ databases">
        <title>Genome sequencing and assembly of the regulated plant pathogen Lachnellula willkommii and related sister species for the development of diagnostic species identification markers.</title>
        <authorList>
            <person name="Giroux E."/>
            <person name="Bilodeau G."/>
        </authorList>
    </citation>
    <scope>NUCLEOTIDE SEQUENCE [LARGE SCALE GENOMIC DNA]</scope>
    <source>
        <strain evidence="4 5">CBS 268.59</strain>
    </source>
</reference>
<evidence type="ECO:0000256" key="2">
    <source>
        <dbReference type="ARBA" id="ARBA00022737"/>
    </source>
</evidence>
<feature type="repeat" description="WD" evidence="3">
    <location>
        <begin position="8"/>
        <end position="49"/>
    </location>
</feature>
<dbReference type="InterPro" id="IPR019775">
    <property type="entry name" value="WD40_repeat_CS"/>
</dbReference>
<dbReference type="PROSITE" id="PS50294">
    <property type="entry name" value="WD_REPEATS_REGION"/>
    <property type="match status" value="4"/>
</dbReference>
<dbReference type="SUPFAM" id="SSF50978">
    <property type="entry name" value="WD40 repeat-like"/>
    <property type="match status" value="1"/>
</dbReference>
<feature type="repeat" description="WD" evidence="3">
    <location>
        <begin position="91"/>
        <end position="132"/>
    </location>
</feature>
<keyword evidence="1 3" id="KW-0853">WD repeat</keyword>
<dbReference type="SMART" id="SM00320">
    <property type="entry name" value="WD40"/>
    <property type="match status" value="4"/>
</dbReference>
<keyword evidence="5" id="KW-1185">Reference proteome</keyword>
<proteinExistence type="predicted"/>
<accession>A0A8T9BXE0</accession>
<comment type="caution">
    <text evidence="4">The sequence shown here is derived from an EMBL/GenBank/DDBJ whole genome shotgun (WGS) entry which is preliminary data.</text>
</comment>
<dbReference type="PANTHER" id="PTHR19879">
    <property type="entry name" value="TRANSCRIPTION INITIATION FACTOR TFIID"/>
    <property type="match status" value="1"/>
</dbReference>
<dbReference type="AlphaFoldDB" id="A0A8T9BXE0"/>
<gene>
    <name evidence="4" type="ORF">LSUE1_G010133</name>
</gene>
<dbReference type="PANTHER" id="PTHR19879:SF9">
    <property type="entry name" value="TRANSCRIPTION INITIATION FACTOR TFIID SUBUNIT 5"/>
    <property type="match status" value="1"/>
</dbReference>
<name>A0A8T9BXE0_9HELO</name>
<evidence type="ECO:0000256" key="1">
    <source>
        <dbReference type="ARBA" id="ARBA00022574"/>
    </source>
</evidence>
<dbReference type="OrthoDB" id="538223at2759"/>
<keyword evidence="2" id="KW-0677">Repeat</keyword>
<evidence type="ECO:0000313" key="5">
    <source>
        <dbReference type="Proteomes" id="UP000469558"/>
    </source>
</evidence>
<dbReference type="InterPro" id="IPR015943">
    <property type="entry name" value="WD40/YVTN_repeat-like_dom_sf"/>
</dbReference>
<dbReference type="InterPro" id="IPR020472">
    <property type="entry name" value="WD40_PAC1"/>
</dbReference>